<dbReference type="EMBL" id="JAIWYP010000006">
    <property type="protein sequence ID" value="KAH3810346.1"/>
    <property type="molecule type" value="Genomic_DNA"/>
</dbReference>
<protein>
    <submittedName>
        <fullName evidence="1">Uncharacterized protein</fullName>
    </submittedName>
</protein>
<sequence>MTGRSLQQQIEDSFYSNNIQLDQSGFMGVDMNIITPRFDSFVVNAVARITFITKKDTIEIDHVINVSELHLTNLLQQGVKDAVPDMNVFIPRNHDLAKLEGGALWRRTVH</sequence>
<reference evidence="1" key="2">
    <citation type="submission" date="2020-11" db="EMBL/GenBank/DDBJ databases">
        <authorList>
            <person name="McCartney M.A."/>
            <person name="Auch B."/>
            <person name="Kono T."/>
            <person name="Mallez S."/>
            <person name="Becker A."/>
            <person name="Gohl D.M."/>
            <person name="Silverstein K.A.T."/>
            <person name="Koren S."/>
            <person name="Bechman K.B."/>
            <person name="Herman A."/>
            <person name="Abrahante J.E."/>
            <person name="Garbe J."/>
        </authorList>
    </citation>
    <scope>NUCLEOTIDE SEQUENCE</scope>
    <source>
        <strain evidence="1">Duluth1</strain>
        <tissue evidence="1">Whole animal</tissue>
    </source>
</reference>
<comment type="caution">
    <text evidence="1">The sequence shown here is derived from an EMBL/GenBank/DDBJ whole genome shotgun (WGS) entry which is preliminary data.</text>
</comment>
<evidence type="ECO:0000313" key="1">
    <source>
        <dbReference type="EMBL" id="KAH3810346.1"/>
    </source>
</evidence>
<proteinExistence type="predicted"/>
<dbReference type="AlphaFoldDB" id="A0A9D4G4T1"/>
<name>A0A9D4G4T1_DREPO</name>
<gene>
    <name evidence="1" type="ORF">DPMN_138737</name>
</gene>
<reference evidence="1" key="1">
    <citation type="journal article" date="2019" name="bioRxiv">
        <title>The Genome of the Zebra Mussel, Dreissena polymorpha: A Resource for Invasive Species Research.</title>
        <authorList>
            <person name="McCartney M.A."/>
            <person name="Auch B."/>
            <person name="Kono T."/>
            <person name="Mallez S."/>
            <person name="Zhang Y."/>
            <person name="Obille A."/>
            <person name="Becker A."/>
            <person name="Abrahante J.E."/>
            <person name="Garbe J."/>
            <person name="Badalamenti J.P."/>
            <person name="Herman A."/>
            <person name="Mangelson H."/>
            <person name="Liachko I."/>
            <person name="Sullivan S."/>
            <person name="Sone E.D."/>
            <person name="Koren S."/>
            <person name="Silverstein K.A.T."/>
            <person name="Beckman K.B."/>
            <person name="Gohl D.M."/>
        </authorList>
    </citation>
    <scope>NUCLEOTIDE SEQUENCE</scope>
    <source>
        <strain evidence="1">Duluth1</strain>
        <tissue evidence="1">Whole animal</tissue>
    </source>
</reference>
<keyword evidence="2" id="KW-1185">Reference proteome</keyword>
<accession>A0A9D4G4T1</accession>
<dbReference type="Proteomes" id="UP000828390">
    <property type="component" value="Unassembled WGS sequence"/>
</dbReference>
<organism evidence="1 2">
    <name type="scientific">Dreissena polymorpha</name>
    <name type="common">Zebra mussel</name>
    <name type="synonym">Mytilus polymorpha</name>
    <dbReference type="NCBI Taxonomy" id="45954"/>
    <lineage>
        <taxon>Eukaryota</taxon>
        <taxon>Metazoa</taxon>
        <taxon>Spiralia</taxon>
        <taxon>Lophotrochozoa</taxon>
        <taxon>Mollusca</taxon>
        <taxon>Bivalvia</taxon>
        <taxon>Autobranchia</taxon>
        <taxon>Heteroconchia</taxon>
        <taxon>Euheterodonta</taxon>
        <taxon>Imparidentia</taxon>
        <taxon>Neoheterodontei</taxon>
        <taxon>Myida</taxon>
        <taxon>Dreissenoidea</taxon>
        <taxon>Dreissenidae</taxon>
        <taxon>Dreissena</taxon>
    </lineage>
</organism>
<evidence type="ECO:0000313" key="2">
    <source>
        <dbReference type="Proteomes" id="UP000828390"/>
    </source>
</evidence>